<dbReference type="Pfam" id="PF11253">
    <property type="entry name" value="DUF3052"/>
    <property type="match status" value="1"/>
</dbReference>
<reference evidence="1" key="1">
    <citation type="submission" date="2020-05" db="EMBL/GenBank/DDBJ databases">
        <authorList>
            <person name="Chiriac C."/>
            <person name="Salcher M."/>
            <person name="Ghai R."/>
            <person name="Kavagutti S V."/>
        </authorList>
    </citation>
    <scope>NUCLEOTIDE SEQUENCE</scope>
</reference>
<dbReference type="AlphaFoldDB" id="A0A6J6DBD4"/>
<name>A0A6J6DBD4_9ZZZZ</name>
<dbReference type="InterPro" id="IPR021412">
    <property type="entry name" value="DUF3052"/>
</dbReference>
<sequence>MGFQEGDLVLEIGRDDDCDQSIRDAITEITKTALIDEETTEVVDAVLLWWRDGDGDLVDDLVDALTYLSETGPLWLLTPKIGRDGHVDPSDIKDAIPNVGLSQTSTISIAADWSATRCVARKSVKR</sequence>
<evidence type="ECO:0000313" key="1">
    <source>
        <dbReference type="EMBL" id="CAB4560604.1"/>
    </source>
</evidence>
<gene>
    <name evidence="1" type="ORF">UFOPK1683_00064</name>
</gene>
<protein>
    <submittedName>
        <fullName evidence="1">Unannotated protein</fullName>
    </submittedName>
</protein>
<dbReference type="EMBL" id="CAEZTL010000003">
    <property type="protein sequence ID" value="CAB4560604.1"/>
    <property type="molecule type" value="Genomic_DNA"/>
</dbReference>
<accession>A0A6J6DBD4</accession>
<organism evidence="1">
    <name type="scientific">freshwater metagenome</name>
    <dbReference type="NCBI Taxonomy" id="449393"/>
    <lineage>
        <taxon>unclassified sequences</taxon>
        <taxon>metagenomes</taxon>
        <taxon>ecological metagenomes</taxon>
    </lineage>
</organism>
<proteinExistence type="predicted"/>